<dbReference type="InterPro" id="IPR001737">
    <property type="entry name" value="KsgA/Erm"/>
</dbReference>
<dbReference type="InterPro" id="IPR023165">
    <property type="entry name" value="rRNA_Ade_diMease-like_C"/>
</dbReference>
<dbReference type="SUPFAM" id="SSF53335">
    <property type="entry name" value="S-adenosyl-L-methionine-dependent methyltransferases"/>
    <property type="match status" value="1"/>
</dbReference>
<comment type="catalytic activity">
    <reaction evidence="7">
        <text>adenosine(1518)/adenosine(1519) in 16S rRNA + 4 S-adenosyl-L-methionine = N(6)-dimethyladenosine(1518)/N(6)-dimethyladenosine(1519) in 16S rRNA + 4 S-adenosyl-L-homocysteine + 4 H(+)</text>
        <dbReference type="Rhea" id="RHEA:19609"/>
        <dbReference type="Rhea" id="RHEA-COMP:10232"/>
        <dbReference type="Rhea" id="RHEA-COMP:10233"/>
        <dbReference type="ChEBI" id="CHEBI:15378"/>
        <dbReference type="ChEBI" id="CHEBI:57856"/>
        <dbReference type="ChEBI" id="CHEBI:59789"/>
        <dbReference type="ChEBI" id="CHEBI:74411"/>
        <dbReference type="ChEBI" id="CHEBI:74493"/>
        <dbReference type="EC" id="2.1.1.182"/>
    </reaction>
</comment>
<dbReference type="PROSITE" id="PS01131">
    <property type="entry name" value="RRNA_A_DIMETH"/>
    <property type="match status" value="1"/>
</dbReference>
<dbReference type="NCBIfam" id="TIGR00755">
    <property type="entry name" value="ksgA"/>
    <property type="match status" value="1"/>
</dbReference>
<keyword evidence="3 7" id="KW-0489">Methyltransferase</keyword>
<feature type="binding site" evidence="7 8">
    <location>
        <position position="120"/>
    </location>
    <ligand>
        <name>S-adenosyl-L-methionine</name>
        <dbReference type="ChEBI" id="CHEBI:59789"/>
    </ligand>
</feature>
<feature type="binding site" evidence="7 8">
    <location>
        <position position="73"/>
    </location>
    <ligand>
        <name>S-adenosyl-L-methionine</name>
        <dbReference type="ChEBI" id="CHEBI:59789"/>
    </ligand>
</feature>
<evidence type="ECO:0000256" key="6">
    <source>
        <dbReference type="ARBA" id="ARBA00022884"/>
    </source>
</evidence>
<organism evidence="10 11">
    <name type="scientific">Desulfopila aestuarii DSM 18488</name>
    <dbReference type="NCBI Taxonomy" id="1121416"/>
    <lineage>
        <taxon>Bacteria</taxon>
        <taxon>Pseudomonadati</taxon>
        <taxon>Thermodesulfobacteriota</taxon>
        <taxon>Desulfobulbia</taxon>
        <taxon>Desulfobulbales</taxon>
        <taxon>Desulfocapsaceae</taxon>
        <taxon>Desulfopila</taxon>
    </lineage>
</organism>
<dbReference type="AlphaFoldDB" id="A0A1M7Y1G3"/>
<sequence length="299" mass="33338">MTRYGQTRQSLDKHSLAPKKRFGQNFLVNKHTAEAIVRAGGVDKDDVVVEVGVGLGALTQPLAEQARKVIGVEIDSGIIRFHEDENDLPENVTLIHQDILKADFRELMEQCGGPLKIMANLPYSISNPFIFKLIENRIAVTRATIMLQKEVAERLMARPATKEYGVPSVLLQSCATIRKMMTLKPAEFHPRPKIDSVVIRIDFSHTPFQSADGTPFSFKYLQRIVRTTFNQRRKTILNTLSGMSFSNEEGIADKAQAKQLAEQAIILAGLTPSLRPEVLCLEDFIRLAIAVESLVLQGT</sequence>
<evidence type="ECO:0000256" key="4">
    <source>
        <dbReference type="ARBA" id="ARBA00022679"/>
    </source>
</evidence>
<evidence type="ECO:0000313" key="11">
    <source>
        <dbReference type="Proteomes" id="UP000184603"/>
    </source>
</evidence>
<keyword evidence="2 7" id="KW-0698">rRNA processing</keyword>
<proteinExistence type="inferred from homology"/>
<dbReference type="Proteomes" id="UP000184603">
    <property type="component" value="Unassembled WGS sequence"/>
</dbReference>
<reference evidence="10 11" key="1">
    <citation type="submission" date="2016-12" db="EMBL/GenBank/DDBJ databases">
        <authorList>
            <person name="Song W.-J."/>
            <person name="Kurnit D.M."/>
        </authorList>
    </citation>
    <scope>NUCLEOTIDE SEQUENCE [LARGE SCALE GENOMIC DNA]</scope>
    <source>
        <strain evidence="10 11">DSM 18488</strain>
    </source>
</reference>
<evidence type="ECO:0000256" key="2">
    <source>
        <dbReference type="ARBA" id="ARBA00022552"/>
    </source>
</evidence>
<dbReference type="PANTHER" id="PTHR11727:SF7">
    <property type="entry name" value="DIMETHYLADENOSINE TRANSFERASE-RELATED"/>
    <property type="match status" value="1"/>
</dbReference>
<dbReference type="InterPro" id="IPR020598">
    <property type="entry name" value="rRNA_Ade_methylase_Trfase_N"/>
</dbReference>
<dbReference type="GO" id="GO:0005829">
    <property type="term" value="C:cytosol"/>
    <property type="evidence" value="ECO:0007669"/>
    <property type="project" value="TreeGrafter"/>
</dbReference>
<dbReference type="EC" id="2.1.1.182" evidence="7"/>
<dbReference type="Gene3D" id="3.40.50.150">
    <property type="entry name" value="Vaccinia Virus protein VP39"/>
    <property type="match status" value="1"/>
</dbReference>
<dbReference type="STRING" id="1121416.SAMN02745220_01091"/>
<comment type="function">
    <text evidence="7">Specifically dimethylates two adjacent adenosines (A1518 and A1519) in the loop of a conserved hairpin near the 3'-end of 16S rRNA in the 30S particle. May play a critical role in biogenesis of 30S subunits.</text>
</comment>
<feature type="binding site" evidence="7 8">
    <location>
        <position position="27"/>
    </location>
    <ligand>
        <name>S-adenosyl-L-methionine</name>
        <dbReference type="ChEBI" id="CHEBI:59789"/>
    </ligand>
</feature>
<keyword evidence="6 7" id="KW-0694">RNA-binding</keyword>
<dbReference type="HAMAP" id="MF_00607">
    <property type="entry name" value="16SrRNA_methyltr_A"/>
    <property type="match status" value="1"/>
</dbReference>
<dbReference type="SMART" id="SM00650">
    <property type="entry name" value="rADc"/>
    <property type="match status" value="1"/>
</dbReference>
<keyword evidence="4 7" id="KW-0808">Transferase</keyword>
<gene>
    <name evidence="7" type="primary">rsmA</name>
    <name evidence="7" type="synonym">ksgA</name>
    <name evidence="10" type="ORF">SAMN02745220_01091</name>
</gene>
<comment type="similarity">
    <text evidence="7">Belongs to the class I-like SAM-binding methyltransferase superfamily. rRNA adenine N(6)-methyltransferase family. RsmA subfamily.</text>
</comment>
<name>A0A1M7Y1G3_9BACT</name>
<evidence type="ECO:0000256" key="1">
    <source>
        <dbReference type="ARBA" id="ARBA00022490"/>
    </source>
</evidence>
<evidence type="ECO:0000256" key="8">
    <source>
        <dbReference type="PROSITE-ProRule" id="PRU01026"/>
    </source>
</evidence>
<keyword evidence="11" id="KW-1185">Reference proteome</keyword>
<evidence type="ECO:0000256" key="3">
    <source>
        <dbReference type="ARBA" id="ARBA00022603"/>
    </source>
</evidence>
<evidence type="ECO:0000256" key="5">
    <source>
        <dbReference type="ARBA" id="ARBA00022691"/>
    </source>
</evidence>
<protein>
    <recommendedName>
        <fullName evidence="7">Ribosomal RNA small subunit methyltransferase A</fullName>
        <ecNumber evidence="7">2.1.1.182</ecNumber>
    </recommendedName>
    <alternativeName>
        <fullName evidence="7">16S rRNA (adenine(1518)-N(6)/adenine(1519)-N(6))-dimethyltransferase</fullName>
    </alternativeName>
    <alternativeName>
        <fullName evidence="7">16S rRNA dimethyladenosine transferase</fullName>
    </alternativeName>
    <alternativeName>
        <fullName evidence="7">16S rRNA dimethylase</fullName>
    </alternativeName>
    <alternativeName>
        <fullName evidence="7">S-adenosylmethionine-6-N', N'-adenosyl(rRNA) dimethyltransferase</fullName>
    </alternativeName>
</protein>
<keyword evidence="5 7" id="KW-0949">S-adenosyl-L-methionine</keyword>
<dbReference type="RefSeq" id="WP_073612440.1">
    <property type="nucleotide sequence ID" value="NZ_FRFE01000004.1"/>
</dbReference>
<evidence type="ECO:0000313" key="10">
    <source>
        <dbReference type="EMBL" id="SHO45452.1"/>
    </source>
</evidence>
<evidence type="ECO:0000256" key="7">
    <source>
        <dbReference type="HAMAP-Rule" id="MF_00607"/>
    </source>
</evidence>
<keyword evidence="1 7" id="KW-0963">Cytoplasm</keyword>
<dbReference type="FunFam" id="3.40.50.150:FF:000023">
    <property type="entry name" value="Ribosomal RNA small subunit methyltransferase A"/>
    <property type="match status" value="1"/>
</dbReference>
<feature type="domain" description="Ribosomal RNA adenine methylase transferase N-terminal" evidence="9">
    <location>
        <begin position="32"/>
        <end position="205"/>
    </location>
</feature>
<dbReference type="PROSITE" id="PS51689">
    <property type="entry name" value="SAM_RNA_A_N6_MT"/>
    <property type="match status" value="1"/>
</dbReference>
<dbReference type="Gene3D" id="1.10.8.100">
    <property type="entry name" value="Ribosomal RNA adenine dimethylase-like, domain 2"/>
    <property type="match status" value="1"/>
</dbReference>
<dbReference type="InterPro" id="IPR020596">
    <property type="entry name" value="rRNA_Ade_Mease_Trfase_CS"/>
</dbReference>
<accession>A0A1M7Y1G3</accession>
<dbReference type="PANTHER" id="PTHR11727">
    <property type="entry name" value="DIMETHYLADENOSINE TRANSFERASE"/>
    <property type="match status" value="1"/>
</dbReference>
<feature type="binding site" evidence="7 8">
    <location>
        <position position="98"/>
    </location>
    <ligand>
        <name>S-adenosyl-L-methionine</name>
        <dbReference type="ChEBI" id="CHEBI:59789"/>
    </ligand>
</feature>
<dbReference type="InterPro" id="IPR011530">
    <property type="entry name" value="rRNA_adenine_dimethylase"/>
</dbReference>
<dbReference type="InterPro" id="IPR029063">
    <property type="entry name" value="SAM-dependent_MTases_sf"/>
</dbReference>
<dbReference type="Pfam" id="PF00398">
    <property type="entry name" value="RrnaAD"/>
    <property type="match status" value="1"/>
</dbReference>
<dbReference type="GO" id="GO:0052908">
    <property type="term" value="F:16S rRNA (adenine(1518)-N(6)/adenine(1519)-N(6))-dimethyltransferase activity"/>
    <property type="evidence" value="ECO:0007669"/>
    <property type="project" value="UniProtKB-EC"/>
</dbReference>
<dbReference type="OrthoDB" id="9814755at2"/>
<dbReference type="EMBL" id="FRFE01000004">
    <property type="protein sequence ID" value="SHO45452.1"/>
    <property type="molecule type" value="Genomic_DNA"/>
</dbReference>
<feature type="binding site" evidence="7 8">
    <location>
        <position position="25"/>
    </location>
    <ligand>
        <name>S-adenosyl-L-methionine</name>
        <dbReference type="ChEBI" id="CHEBI:59789"/>
    </ligand>
</feature>
<comment type="subcellular location">
    <subcellularLocation>
        <location evidence="7">Cytoplasm</location>
    </subcellularLocation>
</comment>
<evidence type="ECO:0000259" key="9">
    <source>
        <dbReference type="SMART" id="SM00650"/>
    </source>
</evidence>
<feature type="binding site" evidence="7 8">
    <location>
        <position position="52"/>
    </location>
    <ligand>
        <name>S-adenosyl-L-methionine</name>
        <dbReference type="ChEBI" id="CHEBI:59789"/>
    </ligand>
</feature>
<dbReference type="GO" id="GO:0003723">
    <property type="term" value="F:RNA binding"/>
    <property type="evidence" value="ECO:0007669"/>
    <property type="project" value="UniProtKB-UniRule"/>
</dbReference>